<dbReference type="VEuPathDB" id="FungiDB:ASPZODRAFT_65086"/>
<feature type="region of interest" description="Disordered" evidence="1">
    <location>
        <begin position="1"/>
        <end position="21"/>
    </location>
</feature>
<dbReference type="SMART" id="SM00271">
    <property type="entry name" value="DnaJ"/>
    <property type="match status" value="1"/>
</dbReference>
<dbReference type="EMBL" id="KV878341">
    <property type="protein sequence ID" value="OJJ47199.1"/>
    <property type="molecule type" value="Genomic_DNA"/>
</dbReference>
<dbReference type="PANTHER" id="PTHR44144">
    <property type="entry name" value="DNAJ HOMOLOG SUBFAMILY C MEMBER 9"/>
    <property type="match status" value="1"/>
</dbReference>
<dbReference type="CDD" id="cd06257">
    <property type="entry name" value="DnaJ"/>
    <property type="match status" value="1"/>
</dbReference>
<dbReference type="PROSITE" id="PS50076">
    <property type="entry name" value="DNAJ_2"/>
    <property type="match status" value="1"/>
</dbReference>
<keyword evidence="4" id="KW-1185">Reference proteome</keyword>
<gene>
    <name evidence="3" type="ORF">ASPZODRAFT_65086</name>
</gene>
<evidence type="ECO:0000259" key="2">
    <source>
        <dbReference type="PROSITE" id="PS50076"/>
    </source>
</evidence>
<sequence>MSEPQDPPSIDPYEILGVGEKATPDEIKTAYRKKALRHHPDKATPESKDEANQKFQEIAFAYAILSDERRRRRYDLTGSTEEVLGLEDDDFDWMDFYREQFSSMVDTGAIDKIKHEYQHSEEETTDLLAAYEQFHGDMDRIYDSVLLSSVLDDDERFRAIIDQAIAEGRVKGWKKYTEESEKKKQQRLKRAREEAKEAEEAAKELDDQGKRKKKNASKKQSAQSNMNDLAALIQQRQKSRGANFLDQLEAKYSRPGKKRRADLDGEPPEEAFEAVAARKSKKKSKA</sequence>
<dbReference type="InterPro" id="IPR052594">
    <property type="entry name" value="J_domain-containing_protein"/>
</dbReference>
<dbReference type="FunFam" id="1.10.287.110:FF:000110">
    <property type="entry name" value="DnaJ domain protein (AFU_orthologue AFUA_2G13210)"/>
    <property type="match status" value="1"/>
</dbReference>
<feature type="compositionally biased region" description="Pro residues" evidence="1">
    <location>
        <begin position="1"/>
        <end position="10"/>
    </location>
</feature>
<dbReference type="OrthoDB" id="110024at2759"/>
<dbReference type="GeneID" id="34615741"/>
<feature type="region of interest" description="Disordered" evidence="1">
    <location>
        <begin position="175"/>
        <end position="286"/>
    </location>
</feature>
<dbReference type="GO" id="GO:0042393">
    <property type="term" value="F:histone binding"/>
    <property type="evidence" value="ECO:0007669"/>
    <property type="project" value="EnsemblFungi"/>
</dbReference>
<dbReference type="PRINTS" id="PR00625">
    <property type="entry name" value="JDOMAIN"/>
</dbReference>
<dbReference type="PROSITE" id="PS00636">
    <property type="entry name" value="DNAJ_1"/>
    <property type="match status" value="1"/>
</dbReference>
<proteinExistence type="predicted"/>
<reference evidence="4" key="1">
    <citation type="journal article" date="2017" name="Genome Biol.">
        <title>Comparative genomics reveals high biological diversity and specific adaptations in the industrially and medically important fungal genus Aspergillus.</title>
        <authorList>
            <person name="de Vries R.P."/>
            <person name="Riley R."/>
            <person name="Wiebenga A."/>
            <person name="Aguilar-Osorio G."/>
            <person name="Amillis S."/>
            <person name="Uchima C.A."/>
            <person name="Anderluh G."/>
            <person name="Asadollahi M."/>
            <person name="Askin M."/>
            <person name="Barry K."/>
            <person name="Battaglia E."/>
            <person name="Bayram O."/>
            <person name="Benocci T."/>
            <person name="Braus-Stromeyer S.A."/>
            <person name="Caldana C."/>
            <person name="Canovas D."/>
            <person name="Cerqueira G.C."/>
            <person name="Chen F."/>
            <person name="Chen W."/>
            <person name="Choi C."/>
            <person name="Clum A."/>
            <person name="Dos Santos R.A."/>
            <person name="Damasio A.R."/>
            <person name="Diallinas G."/>
            <person name="Emri T."/>
            <person name="Fekete E."/>
            <person name="Flipphi M."/>
            <person name="Freyberg S."/>
            <person name="Gallo A."/>
            <person name="Gournas C."/>
            <person name="Habgood R."/>
            <person name="Hainaut M."/>
            <person name="Harispe M.L."/>
            <person name="Henrissat B."/>
            <person name="Hilden K.S."/>
            <person name="Hope R."/>
            <person name="Hossain A."/>
            <person name="Karabika E."/>
            <person name="Karaffa L."/>
            <person name="Karanyi Z."/>
            <person name="Krasevec N."/>
            <person name="Kuo A."/>
            <person name="Kusch H."/>
            <person name="LaButti K."/>
            <person name="Lagendijk E.L."/>
            <person name="Lapidus A."/>
            <person name="Levasseur A."/>
            <person name="Lindquist E."/>
            <person name="Lipzen A."/>
            <person name="Logrieco A.F."/>
            <person name="MacCabe A."/>
            <person name="Maekelae M.R."/>
            <person name="Malavazi I."/>
            <person name="Melin P."/>
            <person name="Meyer V."/>
            <person name="Mielnichuk N."/>
            <person name="Miskei M."/>
            <person name="Molnar A.P."/>
            <person name="Mule G."/>
            <person name="Ngan C.Y."/>
            <person name="Orejas M."/>
            <person name="Orosz E."/>
            <person name="Ouedraogo J.P."/>
            <person name="Overkamp K.M."/>
            <person name="Park H.-S."/>
            <person name="Perrone G."/>
            <person name="Piumi F."/>
            <person name="Punt P.J."/>
            <person name="Ram A.F."/>
            <person name="Ramon A."/>
            <person name="Rauscher S."/>
            <person name="Record E."/>
            <person name="Riano-Pachon D.M."/>
            <person name="Robert V."/>
            <person name="Roehrig J."/>
            <person name="Ruller R."/>
            <person name="Salamov A."/>
            <person name="Salih N.S."/>
            <person name="Samson R.A."/>
            <person name="Sandor E."/>
            <person name="Sanguinetti M."/>
            <person name="Schuetze T."/>
            <person name="Sepcic K."/>
            <person name="Shelest E."/>
            <person name="Sherlock G."/>
            <person name="Sophianopoulou V."/>
            <person name="Squina F.M."/>
            <person name="Sun H."/>
            <person name="Susca A."/>
            <person name="Todd R.B."/>
            <person name="Tsang A."/>
            <person name="Unkles S.E."/>
            <person name="van de Wiele N."/>
            <person name="van Rossen-Uffink D."/>
            <person name="Oliveira J.V."/>
            <person name="Vesth T.C."/>
            <person name="Visser J."/>
            <person name="Yu J.-H."/>
            <person name="Zhou M."/>
            <person name="Andersen M.R."/>
            <person name="Archer D.B."/>
            <person name="Baker S.E."/>
            <person name="Benoit I."/>
            <person name="Brakhage A.A."/>
            <person name="Braus G.H."/>
            <person name="Fischer R."/>
            <person name="Frisvad J.C."/>
            <person name="Goldman G.H."/>
            <person name="Houbraken J."/>
            <person name="Oakley B."/>
            <person name="Pocsi I."/>
            <person name="Scazzocchio C."/>
            <person name="Seiboth B."/>
            <person name="vanKuyk P.A."/>
            <person name="Wortman J."/>
            <person name="Dyer P.S."/>
            <person name="Grigoriev I.V."/>
        </authorList>
    </citation>
    <scope>NUCLEOTIDE SEQUENCE [LARGE SCALE GENOMIC DNA]</scope>
    <source>
        <strain evidence="4">CBS 506.65</strain>
    </source>
</reference>
<protein>
    <recommendedName>
        <fullName evidence="2">J domain-containing protein</fullName>
    </recommendedName>
</protein>
<name>A0A1L9SJ00_9EURO</name>
<dbReference type="Pfam" id="PF00226">
    <property type="entry name" value="DnaJ"/>
    <property type="match status" value="1"/>
</dbReference>
<dbReference type="Proteomes" id="UP000184188">
    <property type="component" value="Unassembled WGS sequence"/>
</dbReference>
<dbReference type="PANTHER" id="PTHR44144:SF1">
    <property type="entry name" value="DNAJ HOMOLOG SUBFAMILY C MEMBER 9"/>
    <property type="match status" value="1"/>
</dbReference>
<feature type="compositionally biased region" description="Basic and acidic residues" evidence="1">
    <location>
        <begin position="41"/>
        <end position="51"/>
    </location>
</feature>
<evidence type="ECO:0000256" key="1">
    <source>
        <dbReference type="SAM" id="MobiDB-lite"/>
    </source>
</evidence>
<dbReference type="GO" id="GO:0031072">
    <property type="term" value="F:heat shock protein binding"/>
    <property type="evidence" value="ECO:0007669"/>
    <property type="project" value="TreeGrafter"/>
</dbReference>
<feature type="compositionally biased region" description="Basic and acidic residues" evidence="1">
    <location>
        <begin position="191"/>
        <end position="209"/>
    </location>
</feature>
<dbReference type="RefSeq" id="XP_022581709.1">
    <property type="nucleotide sequence ID" value="XM_022729277.1"/>
</dbReference>
<evidence type="ECO:0000313" key="4">
    <source>
        <dbReference type="Proteomes" id="UP000184188"/>
    </source>
</evidence>
<organism evidence="3 4">
    <name type="scientific">Penicilliopsis zonata CBS 506.65</name>
    <dbReference type="NCBI Taxonomy" id="1073090"/>
    <lineage>
        <taxon>Eukaryota</taxon>
        <taxon>Fungi</taxon>
        <taxon>Dikarya</taxon>
        <taxon>Ascomycota</taxon>
        <taxon>Pezizomycotina</taxon>
        <taxon>Eurotiomycetes</taxon>
        <taxon>Eurotiomycetidae</taxon>
        <taxon>Eurotiales</taxon>
        <taxon>Aspergillaceae</taxon>
        <taxon>Penicilliopsis</taxon>
    </lineage>
</organism>
<dbReference type="InterPro" id="IPR001623">
    <property type="entry name" value="DnaJ_domain"/>
</dbReference>
<dbReference type="SUPFAM" id="SSF46565">
    <property type="entry name" value="Chaperone J-domain"/>
    <property type="match status" value="1"/>
</dbReference>
<dbReference type="GO" id="GO:0005737">
    <property type="term" value="C:cytoplasm"/>
    <property type="evidence" value="ECO:0007669"/>
    <property type="project" value="TreeGrafter"/>
</dbReference>
<dbReference type="GO" id="GO:0005634">
    <property type="term" value="C:nucleus"/>
    <property type="evidence" value="ECO:0007669"/>
    <property type="project" value="TreeGrafter"/>
</dbReference>
<dbReference type="Gene3D" id="1.10.287.110">
    <property type="entry name" value="DnaJ domain"/>
    <property type="match status" value="1"/>
</dbReference>
<dbReference type="InterPro" id="IPR036869">
    <property type="entry name" value="J_dom_sf"/>
</dbReference>
<dbReference type="STRING" id="1073090.A0A1L9SJ00"/>
<dbReference type="AlphaFoldDB" id="A0A1L9SJ00"/>
<dbReference type="Pfam" id="PF23302">
    <property type="entry name" value="HTH_DNAJC9"/>
    <property type="match status" value="1"/>
</dbReference>
<feature type="region of interest" description="Disordered" evidence="1">
    <location>
        <begin position="32"/>
        <end position="51"/>
    </location>
</feature>
<dbReference type="InterPro" id="IPR018253">
    <property type="entry name" value="DnaJ_domain_CS"/>
</dbReference>
<evidence type="ECO:0000313" key="3">
    <source>
        <dbReference type="EMBL" id="OJJ47199.1"/>
    </source>
</evidence>
<feature type="domain" description="J" evidence="2">
    <location>
        <begin position="11"/>
        <end position="78"/>
    </location>
</feature>
<accession>A0A1L9SJ00</accession>
<dbReference type="InterPro" id="IPR056453">
    <property type="entry name" value="HTH_DNAJC9"/>
</dbReference>